<dbReference type="EMBL" id="LAZR01032126">
    <property type="protein sequence ID" value="KKL51790.1"/>
    <property type="molecule type" value="Genomic_DNA"/>
</dbReference>
<accession>A0A0F9F3J6</accession>
<sequence length="97" mass="10889">MVQKHLHMYKQVRSGSSQFKCIDPECTHLSTKSLIKGNLAICNGCAKEFVLTTEALRRVYPKCNNCIKGNTDSIESIEEEIQKNVDTSAIESLVKEL</sequence>
<gene>
    <name evidence="1" type="ORF">LCGC14_2291950</name>
</gene>
<protein>
    <submittedName>
        <fullName evidence="1">Uncharacterized protein</fullName>
    </submittedName>
</protein>
<dbReference type="AlphaFoldDB" id="A0A0F9F3J6"/>
<comment type="caution">
    <text evidence="1">The sequence shown here is derived from an EMBL/GenBank/DDBJ whole genome shotgun (WGS) entry which is preliminary data.</text>
</comment>
<evidence type="ECO:0000313" key="1">
    <source>
        <dbReference type="EMBL" id="KKL51790.1"/>
    </source>
</evidence>
<organism evidence="1">
    <name type="scientific">marine sediment metagenome</name>
    <dbReference type="NCBI Taxonomy" id="412755"/>
    <lineage>
        <taxon>unclassified sequences</taxon>
        <taxon>metagenomes</taxon>
        <taxon>ecological metagenomes</taxon>
    </lineage>
</organism>
<name>A0A0F9F3J6_9ZZZZ</name>
<proteinExistence type="predicted"/>
<reference evidence="1" key="1">
    <citation type="journal article" date="2015" name="Nature">
        <title>Complex archaea that bridge the gap between prokaryotes and eukaryotes.</title>
        <authorList>
            <person name="Spang A."/>
            <person name="Saw J.H."/>
            <person name="Jorgensen S.L."/>
            <person name="Zaremba-Niedzwiedzka K."/>
            <person name="Martijn J."/>
            <person name="Lind A.E."/>
            <person name="van Eijk R."/>
            <person name="Schleper C."/>
            <person name="Guy L."/>
            <person name="Ettema T.J."/>
        </authorList>
    </citation>
    <scope>NUCLEOTIDE SEQUENCE</scope>
</reference>